<evidence type="ECO:0000259" key="9">
    <source>
        <dbReference type="PROSITE" id="PS51755"/>
    </source>
</evidence>
<feature type="domain" description="OmpR/PhoB-type" evidence="9">
    <location>
        <begin position="130"/>
        <end position="228"/>
    </location>
</feature>
<protein>
    <submittedName>
        <fullName evidence="10">Response regulator receiver domain protein</fullName>
    </submittedName>
</protein>
<evidence type="ECO:0000256" key="4">
    <source>
        <dbReference type="ARBA" id="ARBA00023125"/>
    </source>
</evidence>
<dbReference type="GO" id="GO:0000156">
    <property type="term" value="F:phosphorelay response regulator activity"/>
    <property type="evidence" value="ECO:0007669"/>
    <property type="project" value="TreeGrafter"/>
</dbReference>
<dbReference type="Gene3D" id="3.40.50.2300">
    <property type="match status" value="1"/>
</dbReference>
<dbReference type="InterPro" id="IPR001789">
    <property type="entry name" value="Sig_transdc_resp-reg_receiver"/>
</dbReference>
<dbReference type="Gene3D" id="1.10.10.10">
    <property type="entry name" value="Winged helix-like DNA-binding domain superfamily/Winged helix DNA-binding domain"/>
    <property type="match status" value="1"/>
</dbReference>
<gene>
    <name evidence="10" type="ORF">HMPREF0813_00669</name>
</gene>
<dbReference type="Pfam" id="PF00072">
    <property type="entry name" value="Response_reg"/>
    <property type="match status" value="1"/>
</dbReference>
<feature type="DNA-binding region" description="OmpR/PhoB-type" evidence="7">
    <location>
        <begin position="130"/>
        <end position="228"/>
    </location>
</feature>
<dbReference type="EMBL" id="AECT01000013">
    <property type="protein sequence ID" value="EFU22571.1"/>
    <property type="molecule type" value="Genomic_DNA"/>
</dbReference>
<reference evidence="10 11" key="1">
    <citation type="submission" date="2010-11" db="EMBL/GenBank/DDBJ databases">
        <authorList>
            <person name="Weinstock G."/>
            <person name="Sodergren E."/>
            <person name="Clifton S."/>
            <person name="Fulton L."/>
            <person name="Fulton B."/>
            <person name="Courtney L."/>
            <person name="Fronick C."/>
            <person name="Harrison M."/>
            <person name="Strong C."/>
            <person name="Farmer C."/>
            <person name="Delahaunty K."/>
            <person name="Markovic C."/>
            <person name="Hall O."/>
            <person name="Minx P."/>
            <person name="Tomlinson C."/>
            <person name="Mitreva M."/>
            <person name="Hou S."/>
            <person name="Chen J."/>
            <person name="Wollam A."/>
            <person name="Pepin K.H."/>
            <person name="Johnson M."/>
            <person name="Bhonagiri V."/>
            <person name="Zhang X."/>
            <person name="Suruliraj S."/>
            <person name="Warren W."/>
            <person name="Chinwalla A."/>
            <person name="Mardis E.R."/>
            <person name="Wilson R.K."/>
        </authorList>
    </citation>
    <scope>NUCLEOTIDE SEQUENCE [LARGE SCALE GENOMIC DNA]</scope>
    <source>
        <strain evidence="10 11">F0211</strain>
    </source>
</reference>
<dbReference type="Pfam" id="PF00486">
    <property type="entry name" value="Trans_reg_C"/>
    <property type="match status" value="1"/>
</dbReference>
<dbReference type="AlphaFoldDB" id="E6J099"/>
<dbReference type="PROSITE" id="PS50110">
    <property type="entry name" value="RESPONSE_REGULATORY"/>
    <property type="match status" value="1"/>
</dbReference>
<evidence type="ECO:0000256" key="1">
    <source>
        <dbReference type="ARBA" id="ARBA00022553"/>
    </source>
</evidence>
<keyword evidence="1 6" id="KW-0597">Phosphoprotein</keyword>
<evidence type="ECO:0000313" key="10">
    <source>
        <dbReference type="EMBL" id="EFU22571.1"/>
    </source>
</evidence>
<feature type="domain" description="Response regulatory" evidence="8">
    <location>
        <begin position="7"/>
        <end position="120"/>
    </location>
</feature>
<dbReference type="PANTHER" id="PTHR48111">
    <property type="entry name" value="REGULATOR OF RPOS"/>
    <property type="match status" value="1"/>
</dbReference>
<evidence type="ECO:0000259" key="8">
    <source>
        <dbReference type="PROSITE" id="PS50110"/>
    </source>
</evidence>
<evidence type="ECO:0000256" key="3">
    <source>
        <dbReference type="ARBA" id="ARBA00023015"/>
    </source>
</evidence>
<keyword evidence="3" id="KW-0805">Transcription regulation</keyword>
<dbReference type="Proteomes" id="UP000002973">
    <property type="component" value="Unassembled WGS sequence"/>
</dbReference>
<proteinExistence type="predicted"/>
<evidence type="ECO:0000256" key="6">
    <source>
        <dbReference type="PROSITE-ProRule" id="PRU00169"/>
    </source>
</evidence>
<keyword evidence="4 7" id="KW-0238">DNA-binding</keyword>
<organism evidence="10 11">
    <name type="scientific">Streptococcus anginosus F0211</name>
    <dbReference type="NCBI Taxonomy" id="706437"/>
    <lineage>
        <taxon>Bacteria</taxon>
        <taxon>Bacillati</taxon>
        <taxon>Bacillota</taxon>
        <taxon>Bacilli</taxon>
        <taxon>Lactobacillales</taxon>
        <taxon>Streptococcaceae</taxon>
        <taxon>Streptococcus</taxon>
        <taxon>Streptococcus anginosus group</taxon>
    </lineage>
</organism>
<sequence>MRDRMHKILLVEDDAVIRQQVKKMLEQWGFEVVAVEDFMQVLTIFAKEEPHLVLMDIGLPLFNGYHWCQEIRKISKVPIMFLSSRYQAMDIVMAINMGGDDFVTKPFDNNVLLAKVQGLLRRSYEFGTDQSLLEYHGVILNLKSMDMVYEGEVITLTKNEFQILRVLFEHSGSIVARDDLMKELWNSDFFIDDNTLSVNVARLRKKLEEVGLKNFIETKKGIGYRLTNGSSE</sequence>
<dbReference type="GO" id="GO:0000976">
    <property type="term" value="F:transcription cis-regulatory region binding"/>
    <property type="evidence" value="ECO:0007669"/>
    <property type="project" value="TreeGrafter"/>
</dbReference>
<dbReference type="GO" id="GO:0032993">
    <property type="term" value="C:protein-DNA complex"/>
    <property type="evidence" value="ECO:0007669"/>
    <property type="project" value="TreeGrafter"/>
</dbReference>
<dbReference type="GO" id="GO:0006355">
    <property type="term" value="P:regulation of DNA-templated transcription"/>
    <property type="evidence" value="ECO:0007669"/>
    <property type="project" value="InterPro"/>
</dbReference>
<dbReference type="SUPFAM" id="SSF52172">
    <property type="entry name" value="CheY-like"/>
    <property type="match status" value="1"/>
</dbReference>
<evidence type="ECO:0000256" key="7">
    <source>
        <dbReference type="PROSITE-ProRule" id="PRU01091"/>
    </source>
</evidence>
<dbReference type="InterPro" id="IPR011006">
    <property type="entry name" value="CheY-like_superfamily"/>
</dbReference>
<accession>E6J099</accession>
<evidence type="ECO:0000313" key="11">
    <source>
        <dbReference type="Proteomes" id="UP000002973"/>
    </source>
</evidence>
<dbReference type="InterPro" id="IPR036388">
    <property type="entry name" value="WH-like_DNA-bd_sf"/>
</dbReference>
<keyword evidence="2" id="KW-0902">Two-component regulatory system</keyword>
<dbReference type="SMART" id="SM00448">
    <property type="entry name" value="REC"/>
    <property type="match status" value="1"/>
</dbReference>
<dbReference type="CDD" id="cd00383">
    <property type="entry name" value="trans_reg_C"/>
    <property type="match status" value="1"/>
</dbReference>
<dbReference type="FunFam" id="1.10.10.10:FF:000359">
    <property type="entry name" value="DNA-binding response regulator"/>
    <property type="match status" value="1"/>
</dbReference>
<keyword evidence="5" id="KW-0804">Transcription</keyword>
<dbReference type="InterPro" id="IPR001867">
    <property type="entry name" value="OmpR/PhoB-type_DNA-bd"/>
</dbReference>
<dbReference type="CDD" id="cd18159">
    <property type="entry name" value="REC_OmpR_NsrR-like"/>
    <property type="match status" value="1"/>
</dbReference>
<feature type="modified residue" description="4-aspartylphosphate" evidence="6">
    <location>
        <position position="56"/>
    </location>
</feature>
<dbReference type="SMART" id="SM00862">
    <property type="entry name" value="Trans_reg_C"/>
    <property type="match status" value="1"/>
</dbReference>
<dbReference type="PANTHER" id="PTHR48111:SF43">
    <property type="entry name" value="STAGE 0 SPORULATION PROTEIN A HOMOLOG"/>
    <property type="match status" value="1"/>
</dbReference>
<dbReference type="InterPro" id="IPR039420">
    <property type="entry name" value="WalR-like"/>
</dbReference>
<dbReference type="GO" id="GO:0005829">
    <property type="term" value="C:cytosol"/>
    <property type="evidence" value="ECO:0007669"/>
    <property type="project" value="TreeGrafter"/>
</dbReference>
<comment type="caution">
    <text evidence="10">The sequence shown here is derived from an EMBL/GenBank/DDBJ whole genome shotgun (WGS) entry which is preliminary data.</text>
</comment>
<evidence type="ECO:0000256" key="5">
    <source>
        <dbReference type="ARBA" id="ARBA00023163"/>
    </source>
</evidence>
<name>E6J099_STRAP</name>
<dbReference type="PROSITE" id="PS51755">
    <property type="entry name" value="OMPR_PHOB"/>
    <property type="match status" value="1"/>
</dbReference>
<dbReference type="eggNOG" id="COG0745">
    <property type="taxonomic scope" value="Bacteria"/>
</dbReference>
<evidence type="ECO:0000256" key="2">
    <source>
        <dbReference type="ARBA" id="ARBA00023012"/>
    </source>
</evidence>